<feature type="region of interest" description="Disordered" evidence="1">
    <location>
        <begin position="2101"/>
        <end position="2129"/>
    </location>
</feature>
<feature type="domain" description="Bridge-like lipid transfer protein family member 1 C-terminal" evidence="3">
    <location>
        <begin position="687"/>
        <end position="1093"/>
    </location>
</feature>
<dbReference type="Pfam" id="PF25040">
    <property type="entry name" value="BLTP1_C"/>
    <property type="match status" value="4"/>
</dbReference>
<dbReference type="PANTHER" id="PTHR31640">
    <property type="entry name" value="TRANSMEMBRANE PROTEIN KIAA1109"/>
    <property type="match status" value="1"/>
</dbReference>
<reference evidence="4" key="1">
    <citation type="submission" date="2020-11" db="EMBL/GenBank/DDBJ databases">
        <authorList>
            <person name="Tran Van P."/>
        </authorList>
    </citation>
    <scope>NUCLEOTIDE SEQUENCE</scope>
</reference>
<dbReference type="GO" id="GO:0098793">
    <property type="term" value="C:presynapse"/>
    <property type="evidence" value="ECO:0007669"/>
    <property type="project" value="GOC"/>
</dbReference>
<dbReference type="InterPro" id="IPR056742">
    <property type="entry name" value="BLTP1_C"/>
</dbReference>
<feature type="domain" description="Bridge-like lipid transfer protein family member 1 C-terminal" evidence="3">
    <location>
        <begin position="1834"/>
        <end position="1875"/>
    </location>
</feature>
<dbReference type="Pfam" id="PF03016">
    <property type="entry name" value="Exostosin_GT47"/>
    <property type="match status" value="1"/>
</dbReference>
<dbReference type="EMBL" id="OE179706">
    <property type="protein sequence ID" value="CAD7569538.1"/>
    <property type="molecule type" value="Genomic_DNA"/>
</dbReference>
<evidence type="ECO:0000259" key="2">
    <source>
        <dbReference type="Pfam" id="PF03016"/>
    </source>
</evidence>
<feature type="domain" description="Exostosin GT47" evidence="2">
    <location>
        <begin position="358"/>
        <end position="411"/>
    </location>
</feature>
<accession>A0A7R9P4C1</accession>
<feature type="compositionally biased region" description="Low complexity" evidence="1">
    <location>
        <begin position="1202"/>
        <end position="1218"/>
    </location>
</feature>
<feature type="compositionally biased region" description="Polar residues" evidence="1">
    <location>
        <begin position="1516"/>
        <end position="1537"/>
    </location>
</feature>
<feature type="domain" description="Bridge-like lipid transfer protein family member 1 C-terminal" evidence="3">
    <location>
        <begin position="1643"/>
        <end position="1818"/>
    </location>
</feature>
<dbReference type="InterPro" id="IPR033616">
    <property type="entry name" value="BLTP1"/>
</dbReference>
<evidence type="ECO:0000256" key="1">
    <source>
        <dbReference type="SAM" id="MobiDB-lite"/>
    </source>
</evidence>
<gene>
    <name evidence="4" type="ORF">TCMB3V08_LOCUS2273</name>
</gene>
<feature type="region of interest" description="Disordered" evidence="1">
    <location>
        <begin position="2063"/>
        <end position="2087"/>
    </location>
</feature>
<evidence type="ECO:0000259" key="3">
    <source>
        <dbReference type="Pfam" id="PF25040"/>
    </source>
</evidence>
<dbReference type="GO" id="GO:0048488">
    <property type="term" value="P:synaptic vesicle endocytosis"/>
    <property type="evidence" value="ECO:0007669"/>
    <property type="project" value="TreeGrafter"/>
</dbReference>
<evidence type="ECO:0000313" key="4">
    <source>
        <dbReference type="EMBL" id="CAD7569538.1"/>
    </source>
</evidence>
<feature type="region of interest" description="Disordered" evidence="1">
    <location>
        <begin position="1199"/>
        <end position="1220"/>
    </location>
</feature>
<feature type="domain" description="Bridge-like lipid transfer protein family member 1 C-terminal" evidence="3">
    <location>
        <begin position="1950"/>
        <end position="2043"/>
    </location>
</feature>
<feature type="compositionally biased region" description="Polar residues" evidence="1">
    <location>
        <begin position="1471"/>
        <end position="1493"/>
    </location>
</feature>
<dbReference type="InterPro" id="IPR040911">
    <property type="entry name" value="Exostosin_GT47"/>
</dbReference>
<proteinExistence type="predicted"/>
<feature type="region of interest" description="Disordered" evidence="1">
    <location>
        <begin position="1471"/>
        <end position="1540"/>
    </location>
</feature>
<sequence>MIEACTITGVAMLVYHRSHLKKNTVGIILNGGYWCADQQSHVAVQWLYWEAHRRGVSILHAEMWECTFIAMKRTDKDLKQFVLQHEMYSKKPLTTRDVFFGGRTNCIKLFYIADLSCGEKIKYLNHNDKKDRWLTDVWVIDDIRKAVEKDCTVEAVHEVWEYNVSVYDRQTRLAGCFTDILRALDLHPHRNEGHFLHRMLPVDAFIGMMMNSRRYQCKGKRYVHGIGSETRNSLYHLHNEKDIVLVTTCRHGKSWKEMKDERCDEDNAEFDRHKDKTERTQLELNKHTELETKPVTTVLWWRRDLYERQPLQRGRFHHPYPLGVILGALPRVRGEPYCGHLFLSLDLRGLEAVVEQVRPQRYGYEVLLQNSTFCLVPRGRRLGSFRFLEALQAGCIPVLLSNGWALPFAQTNQVPCFSSSGSNLIFFKHQRQAISNAVILSRDVDYLEPCIEKMLTSIFLALVITATIWDAAQNRHAVQENLEIKRLGAHQLGVITFMQVPDIVRSIGASKVLALRQQTQVLWERYFSSIEKIVFTTLEIIRERLPKEPSRDSLVWNTGPGALLTLPHFSDTWQHYPFYQNMLGNKPGEQFTAIIYSQLGSSTMNTAPLFRLVRNVAHSQYVARELSHANIINDVLAENAKKELNHANIINDVLAENSKKEYLHFCNLKQSQLQEIICPCDQFSDERIQLTATTPTNSAVRLETGAVEFQLSNRVQNVSGACQPNPYMKIFGKAQVEINLSLGQLHKNIMFEEAEPEFQQYAFFKTRIGLRNAFQDEMVQGEDKEVVLITLRRPLVYFQPMAVDKAILVWLNYKNAYEYWNEQRSNLNKEVLTATQQVFEKVPFGQLTSQLSSPHLGTLFLQLTVDDIGICLPLNPLPLASWGLKRQLYDTESHGAVVVTLESTSISACSSGSLVSKGRFVGLCLRFADDFETSLDDWKPDMNDSAIMNLCVVSEENAKWFLNVQWQMEGVDIHLDVNVGKQLSALGHTLTMLTGSQEEDDLLTTVEYDSDEAEIVDGNAPSLESITLRRTRNLTDSLPAFVFDPSLDAKKRSKLIEKEMNEQAKIINDLRSLGASHGTIEQEMKRLQELEAMLRILYNGVLWHLIASTLWHVMVLQSCQIENSVASETTLPRLARQDMIQKLRRQSVKASSIKGKLGIGSKMSTYRSKSFIVPSATPEHHVELESSPDEMGGVSVNCNGNSASFDSSPHSGPSRSASLRVRGLSGPRVTFSDTHNICRQSSLPSAGSELSLPEGDLEWPNRNHINIGGEKVELRRKPSAYMTTMYDHPEYNIPLLDSSSKDQGGTSPGPYVSAFQKPQEPSIDFELDVKVFVNSGKCVLHTKDPSRDDELKLLSCQFHDQSDDIVRDCIFMGTNDPALQKELLQAPSLTLEKACDLVKVAESQVTEKKTMKDLKIALRKKKLRKKDKDHEAPRSYIISDEWGNVLRRNMKHPRQSKHQPQLTQEFNTGYQGELQNTTDGSNDTLNEASNTTYDEPHHSADEPVVDNAAVNEDRSNTPIDNANDTQPAGNSHTSEQNGAAKVLESATRGHVDCQHVRETLRKAWCLRLIMRNQEIYEISPHHGACGSSCVSPPTWPPWPHACDRRGISPRAGAEMGSALSQDINVHYESKILHGDFNASPRVPCEPLTQGLSQAKKSSTKKASLFAWMTLQSIPEETIISPHILEFLEQTLEPIPSTLQQAKNSFPSTGWGLEQSSWLSGACARVSHWEKSSRVGVRRGSRPVNTMFNIDQDSSWVSAANTGNYVYASFPVDVIVYFHMQPSTFRFSCLPVSRVECMLQLPSLDLVFSSKRAEEELNSEFSEWKNTQPFRSTSQDLSASRFDMPSSAVGGLSVTGCLADFSVYIFHPYGGGKKTDELALGHQPKHCKELCYEDVYSSSEDDEGNENNVSNQVEEDGDIKVMYFRVSDQKGIQLFKRDEGLKEAQWSPLADSERKDSLSVNVEFVKFHLSRSRKLNFHSDQQTGIKVVKSPDHGQAVIRFSTIIDIGSASFKYDMRRLTEILAFPKAWYRRSIVRRLFLGDLTTTATYRIGKVELEEVNPHLRGGRVENHLGKTTPSSPDRDSNLNLPVLSDRAHHNKRVSQLRHRGGMRHVDSQGLSRSAPTAERSPILSTRERLRLSLENDISRHSRIRAVELNATSVLANYATDVGRITVIREQKRKQSVCSFRMKP</sequence>
<protein>
    <submittedName>
        <fullName evidence="4">(California timema) hypothetical protein</fullName>
    </submittedName>
</protein>
<name>A0A7R9P4C1_TIMCA</name>
<organism evidence="4">
    <name type="scientific">Timema californicum</name>
    <name type="common">California timema</name>
    <name type="synonym">Walking stick</name>
    <dbReference type="NCBI Taxonomy" id="61474"/>
    <lineage>
        <taxon>Eukaryota</taxon>
        <taxon>Metazoa</taxon>
        <taxon>Ecdysozoa</taxon>
        <taxon>Arthropoda</taxon>
        <taxon>Hexapoda</taxon>
        <taxon>Insecta</taxon>
        <taxon>Pterygota</taxon>
        <taxon>Neoptera</taxon>
        <taxon>Polyneoptera</taxon>
        <taxon>Phasmatodea</taxon>
        <taxon>Timematodea</taxon>
        <taxon>Timematoidea</taxon>
        <taxon>Timematidae</taxon>
        <taxon>Timema</taxon>
    </lineage>
</organism>
<dbReference type="PANTHER" id="PTHR31640:SF1">
    <property type="entry name" value="BRIDGE-LIKE LIPID TRANSFER PROTEIN FAMILY MEMBER 1"/>
    <property type="match status" value="1"/>
</dbReference>